<accession>A0ABT1DSC7</accession>
<dbReference type="EMBL" id="JAMYJR010000027">
    <property type="protein sequence ID" value="MCO8273738.1"/>
    <property type="molecule type" value="Genomic_DNA"/>
</dbReference>
<keyword evidence="1" id="KW-0812">Transmembrane</keyword>
<evidence type="ECO:0000313" key="3">
    <source>
        <dbReference type="Proteomes" id="UP001523369"/>
    </source>
</evidence>
<dbReference type="Proteomes" id="UP001523369">
    <property type="component" value="Unassembled WGS sequence"/>
</dbReference>
<keyword evidence="3" id="KW-1185">Reference proteome</keyword>
<dbReference type="RefSeq" id="WP_253239818.1">
    <property type="nucleotide sequence ID" value="NZ_JAMYJR010000027.1"/>
</dbReference>
<evidence type="ECO:0000313" key="2">
    <source>
        <dbReference type="EMBL" id="MCO8273738.1"/>
    </source>
</evidence>
<organism evidence="2 3">
    <name type="scientific">Paractinoplanes aksuensis</name>
    <dbReference type="NCBI Taxonomy" id="2939490"/>
    <lineage>
        <taxon>Bacteria</taxon>
        <taxon>Bacillati</taxon>
        <taxon>Actinomycetota</taxon>
        <taxon>Actinomycetes</taxon>
        <taxon>Micromonosporales</taxon>
        <taxon>Micromonosporaceae</taxon>
        <taxon>Paractinoplanes</taxon>
    </lineage>
</organism>
<protein>
    <submittedName>
        <fullName evidence="2">Uncharacterized protein</fullName>
    </submittedName>
</protein>
<keyword evidence="1" id="KW-0472">Membrane</keyword>
<proteinExistence type="predicted"/>
<gene>
    <name evidence="2" type="ORF">M1L60_24380</name>
</gene>
<reference evidence="2 3" key="1">
    <citation type="submission" date="2022-06" db="EMBL/GenBank/DDBJ databases">
        <title>New Species of the Genus Actinoplanes, ActinopZanes ferrugineus.</title>
        <authorList>
            <person name="Ding P."/>
        </authorList>
    </citation>
    <scope>NUCLEOTIDE SEQUENCE [LARGE SCALE GENOMIC DNA]</scope>
    <source>
        <strain evidence="2 3">TRM88003</strain>
    </source>
</reference>
<keyword evidence="1" id="KW-1133">Transmembrane helix</keyword>
<comment type="caution">
    <text evidence="2">The sequence shown here is derived from an EMBL/GenBank/DDBJ whole genome shotgun (WGS) entry which is preliminary data.</text>
</comment>
<evidence type="ECO:0000256" key="1">
    <source>
        <dbReference type="SAM" id="Phobius"/>
    </source>
</evidence>
<name>A0ABT1DSC7_9ACTN</name>
<sequence>MSYRIEDVLESVQEGAPAPRTSTADIIGRAKRIRARRRWAAVAGAGGAALVTAVAVVAGLTGPAPRASHVDAPADTSRAPVIRDFEQPEGLGFTAGGGRVGRWQIGPVGLATLGYQQIPVYRDGRTIEADGVKYPYPDARITLYRPGAYDIASFGVGPRSWVRVGPPVNVTIAGRPGIERRYTFELIDRDDLAAKRRTNPRIAPNDPSIKKKLFTRTAFAWKYDGPAWATFVPEADEEPLSREQSLAIVAALEPRPAQPARVPYTLGWLPEGLKVTAVDQSETDLVSRLIVDRRSPTREELQQDLDIYMGRGRLSIWRGQPKTSNAPTGGRDLKCTDSGGYCTLLIDGQHFAEFERSGGLSMDEIRRILRGLTFTDVADRDAWKPI</sequence>
<feature type="transmembrane region" description="Helical" evidence="1">
    <location>
        <begin position="39"/>
        <end position="60"/>
    </location>
</feature>